<name>A0ABY2BMS5_9ACTN</name>
<gene>
    <name evidence="1" type="ORF">EV644_10544</name>
</gene>
<dbReference type="Proteomes" id="UP000295818">
    <property type="component" value="Unassembled WGS sequence"/>
</dbReference>
<accession>A0ABY2BMS5</accession>
<evidence type="ECO:0000313" key="1">
    <source>
        <dbReference type="EMBL" id="TCO24014.1"/>
    </source>
</evidence>
<protein>
    <submittedName>
        <fullName evidence="1">Uncharacterized protein</fullName>
    </submittedName>
</protein>
<keyword evidence="2" id="KW-1185">Reference proteome</keyword>
<proteinExistence type="predicted"/>
<comment type="caution">
    <text evidence="1">The sequence shown here is derived from an EMBL/GenBank/DDBJ whole genome shotgun (WGS) entry which is preliminary data.</text>
</comment>
<dbReference type="EMBL" id="SLWM01000005">
    <property type="protein sequence ID" value="TCO24014.1"/>
    <property type="molecule type" value="Genomic_DNA"/>
</dbReference>
<evidence type="ECO:0000313" key="2">
    <source>
        <dbReference type="Proteomes" id="UP000295818"/>
    </source>
</evidence>
<organism evidence="1 2">
    <name type="scientific">Kribbella orskensis</name>
    <dbReference type="NCBI Taxonomy" id="2512216"/>
    <lineage>
        <taxon>Bacteria</taxon>
        <taxon>Bacillati</taxon>
        <taxon>Actinomycetota</taxon>
        <taxon>Actinomycetes</taxon>
        <taxon>Propionibacteriales</taxon>
        <taxon>Kribbellaceae</taxon>
        <taxon>Kribbella</taxon>
    </lineage>
</organism>
<sequence>MAGGMGVALQALGGRALIHGASVTQTDPAWAGDPIS</sequence>
<reference evidence="1 2" key="1">
    <citation type="journal article" date="2015" name="Stand. Genomic Sci.">
        <title>Genomic Encyclopedia of Bacterial and Archaeal Type Strains, Phase III: the genomes of soil and plant-associated and newly described type strains.</title>
        <authorList>
            <person name="Whitman W.B."/>
            <person name="Woyke T."/>
            <person name="Klenk H.P."/>
            <person name="Zhou Y."/>
            <person name="Lilburn T.G."/>
            <person name="Beck B.J."/>
            <person name="De Vos P."/>
            <person name="Vandamme P."/>
            <person name="Eisen J.A."/>
            <person name="Garrity G."/>
            <person name="Hugenholtz P."/>
            <person name="Kyrpides N.C."/>
        </authorList>
    </citation>
    <scope>NUCLEOTIDE SEQUENCE [LARGE SCALE GENOMIC DNA]</scope>
    <source>
        <strain evidence="1 2">VKM Ac-2538</strain>
    </source>
</reference>